<evidence type="ECO:0000313" key="11">
    <source>
        <dbReference type="Proteomes" id="UP001078443"/>
    </source>
</evidence>
<comment type="subcellular location">
    <subcellularLocation>
        <location evidence="8">Cell membrane</location>
        <topology evidence="8">Multi-pass membrane protein</topology>
    </subcellularLocation>
    <subcellularLocation>
        <location evidence="1">Membrane</location>
        <topology evidence="1">Multi-pass membrane protein</topology>
    </subcellularLocation>
</comment>
<proteinExistence type="inferred from homology"/>
<dbReference type="NCBIfam" id="TIGR00836">
    <property type="entry name" value="amt"/>
    <property type="match status" value="1"/>
</dbReference>
<dbReference type="EMBL" id="JAPQER010000001">
    <property type="protein sequence ID" value="MCY6483375.1"/>
    <property type="molecule type" value="Genomic_DNA"/>
</dbReference>
<keyword evidence="7 8" id="KW-0924">Ammonia transport</keyword>
<name>A0ABT4CWJ7_9CLOT</name>
<dbReference type="Proteomes" id="UP001078443">
    <property type="component" value="Unassembled WGS sequence"/>
</dbReference>
<evidence type="ECO:0000256" key="6">
    <source>
        <dbReference type="ARBA" id="ARBA00023136"/>
    </source>
</evidence>
<evidence type="ECO:0000259" key="9">
    <source>
        <dbReference type="Pfam" id="PF00909"/>
    </source>
</evidence>
<comment type="caution">
    <text evidence="10">The sequence shown here is derived from an EMBL/GenBank/DDBJ whole genome shotgun (WGS) entry which is preliminary data.</text>
</comment>
<keyword evidence="5 8" id="KW-1133">Transmembrane helix</keyword>
<evidence type="ECO:0000256" key="4">
    <source>
        <dbReference type="ARBA" id="ARBA00022692"/>
    </source>
</evidence>
<reference evidence="10" key="1">
    <citation type="submission" date="2022-12" db="EMBL/GenBank/DDBJ databases">
        <authorList>
            <person name="Wang J."/>
        </authorList>
    </citation>
    <scope>NUCLEOTIDE SEQUENCE</scope>
    <source>
        <strain evidence="10">HY-45-18</strain>
    </source>
</reference>
<dbReference type="Gene3D" id="1.10.3430.10">
    <property type="entry name" value="Ammonium transporter AmtB like domains"/>
    <property type="match status" value="1"/>
</dbReference>
<gene>
    <name evidence="10" type="ORF">OW763_03260</name>
</gene>
<dbReference type="InterPro" id="IPR001905">
    <property type="entry name" value="Ammonium_transpt"/>
</dbReference>
<sequence>MEMNYILNSMWVLIAAVLVFLMHAGFAMVEVGFTQSKNAVNIIMKNFVTVSIGVIGFFIVGYGIMYGKSLGGIFGVDGFILINSPTEYAGISFEVFFFFQAIFAATCATIVSGAMAERTKFSSYIIFCIVSTTLIYPLIGHWIWGGGFLSKLGFVDFAGGTAVHAVGGFAAFVGAKLVGARDGKYKKGRVNAIPGHNIPLGALGVLILWFGWFGFNPGSTLDITSPLTAHAAITTLLGGVSATISSLVFSTIRYKKPDAGLTLNGALAGLVSVTAGASIISYLGAIAIATVAGIIMILSVEFIDTKLKIDDPVGAISVHGICGTLGTIAVGIFSTQGGLLYGGGVKLLGIQILGVTICAIAVLSLSNITFMIIKNTIGLRVELHEEIDGLDTIEHGISAYMDI</sequence>
<evidence type="ECO:0000256" key="3">
    <source>
        <dbReference type="ARBA" id="ARBA00022448"/>
    </source>
</evidence>
<feature type="transmembrane region" description="Helical" evidence="8">
    <location>
        <begin position="347"/>
        <end position="373"/>
    </location>
</feature>
<evidence type="ECO:0000256" key="1">
    <source>
        <dbReference type="ARBA" id="ARBA00004141"/>
    </source>
</evidence>
<feature type="transmembrane region" description="Helical" evidence="8">
    <location>
        <begin position="88"/>
        <end position="112"/>
    </location>
</feature>
<evidence type="ECO:0000256" key="7">
    <source>
        <dbReference type="ARBA" id="ARBA00023177"/>
    </source>
</evidence>
<evidence type="ECO:0000256" key="2">
    <source>
        <dbReference type="ARBA" id="ARBA00005887"/>
    </source>
</evidence>
<organism evidence="10 11">
    <name type="scientific">Clostridium aestuarii</name>
    <dbReference type="NCBI Taxonomy" id="338193"/>
    <lineage>
        <taxon>Bacteria</taxon>
        <taxon>Bacillati</taxon>
        <taxon>Bacillota</taxon>
        <taxon>Clostridia</taxon>
        <taxon>Eubacteriales</taxon>
        <taxon>Clostridiaceae</taxon>
        <taxon>Clostridium</taxon>
    </lineage>
</organism>
<feature type="transmembrane region" description="Helical" evidence="8">
    <location>
        <begin position="47"/>
        <end position="68"/>
    </location>
</feature>
<feature type="transmembrane region" description="Helical" evidence="8">
    <location>
        <begin position="286"/>
        <end position="303"/>
    </location>
</feature>
<keyword evidence="6 8" id="KW-0472">Membrane</keyword>
<keyword evidence="3 8" id="KW-0813">Transport</keyword>
<dbReference type="PANTHER" id="PTHR11730">
    <property type="entry name" value="AMMONIUM TRANSPORTER"/>
    <property type="match status" value="1"/>
</dbReference>
<dbReference type="Pfam" id="PF00909">
    <property type="entry name" value="Ammonium_transp"/>
    <property type="match status" value="1"/>
</dbReference>
<protein>
    <recommendedName>
        <fullName evidence="8">Ammonium transporter</fullName>
    </recommendedName>
</protein>
<dbReference type="InterPro" id="IPR024041">
    <property type="entry name" value="NH4_transpt_AmtB-like_dom"/>
</dbReference>
<feature type="transmembrane region" description="Helical" evidence="8">
    <location>
        <begin position="315"/>
        <end position="335"/>
    </location>
</feature>
<dbReference type="PANTHER" id="PTHR11730:SF89">
    <property type="entry name" value="AMMONIUM TRANSPORTER SLL0108-RELATED"/>
    <property type="match status" value="1"/>
</dbReference>
<keyword evidence="4 8" id="KW-0812">Transmembrane</keyword>
<feature type="transmembrane region" description="Helical" evidence="8">
    <location>
        <begin position="227"/>
        <end position="249"/>
    </location>
</feature>
<feature type="transmembrane region" description="Helical" evidence="8">
    <location>
        <begin position="198"/>
        <end position="215"/>
    </location>
</feature>
<dbReference type="SUPFAM" id="SSF111352">
    <property type="entry name" value="Ammonium transporter"/>
    <property type="match status" value="1"/>
</dbReference>
<feature type="transmembrane region" description="Helical" evidence="8">
    <location>
        <begin position="6"/>
        <end position="26"/>
    </location>
</feature>
<feature type="domain" description="Ammonium transporter AmtB-like" evidence="9">
    <location>
        <begin position="10"/>
        <end position="400"/>
    </location>
</feature>
<dbReference type="RefSeq" id="WP_268039626.1">
    <property type="nucleotide sequence ID" value="NZ_JAPQER010000001.1"/>
</dbReference>
<keyword evidence="11" id="KW-1185">Reference proteome</keyword>
<comment type="similarity">
    <text evidence="2 8">Belongs to the ammonia transporter channel (TC 1.A.11.2) family.</text>
</comment>
<dbReference type="InterPro" id="IPR029020">
    <property type="entry name" value="Ammonium/urea_transptr"/>
</dbReference>
<evidence type="ECO:0000313" key="10">
    <source>
        <dbReference type="EMBL" id="MCY6483375.1"/>
    </source>
</evidence>
<feature type="transmembrane region" description="Helical" evidence="8">
    <location>
        <begin position="124"/>
        <end position="145"/>
    </location>
</feature>
<evidence type="ECO:0000256" key="8">
    <source>
        <dbReference type="RuleBase" id="RU362002"/>
    </source>
</evidence>
<accession>A0ABT4CWJ7</accession>
<feature type="transmembrane region" description="Helical" evidence="8">
    <location>
        <begin position="261"/>
        <end position="280"/>
    </location>
</feature>
<evidence type="ECO:0000256" key="5">
    <source>
        <dbReference type="ARBA" id="ARBA00022989"/>
    </source>
</evidence>
<feature type="transmembrane region" description="Helical" evidence="8">
    <location>
        <begin position="157"/>
        <end position="178"/>
    </location>
</feature>